<dbReference type="PATRIC" id="fig|1423749.3.peg.1476"/>
<organism evidence="2 3">
    <name type="scientific">Limosilactobacillus gastricus DSM 16045</name>
    <dbReference type="NCBI Taxonomy" id="1423749"/>
    <lineage>
        <taxon>Bacteria</taxon>
        <taxon>Bacillati</taxon>
        <taxon>Bacillota</taxon>
        <taxon>Bacilli</taxon>
        <taxon>Lactobacillales</taxon>
        <taxon>Lactobacillaceae</taxon>
        <taxon>Limosilactobacillus</taxon>
    </lineage>
</organism>
<gene>
    <name evidence="2" type="ORF">FC60_GL001432</name>
</gene>
<dbReference type="Proteomes" id="UP000051739">
    <property type="component" value="Unassembled WGS sequence"/>
</dbReference>
<protein>
    <recommendedName>
        <fullName evidence="1">DUF4097 domain-containing protein</fullName>
    </recommendedName>
</protein>
<dbReference type="InterPro" id="IPR025164">
    <property type="entry name" value="Toastrack_DUF4097"/>
</dbReference>
<sequence length="278" mass="30713">MKKWYFWSLIVLIVGLVATAIGFIGHGNQTIEFENWHHAKIVTKSSKITTKTTKWSESDFNQINVDVKNVDVVVQTGDSYNVKFVGSPDAKFKVSKKDQTLTVKQTKDATKGYRMRTKGFFWIYDHDQHADSKLIITVPKDTQLSNVSINETNVDLAGDLTLKNIKADNVYLSTGGDITVNQATINGGQIISEDDIDLQKTTFNGQVTINSKNGDIEVSNANDQVGYQVQAVNGDAKLFKQSNDSGDQLKVNEDNSTQVKLTASNGDINVLKGNDDDD</sequence>
<dbReference type="EMBL" id="AZFN01000005">
    <property type="protein sequence ID" value="KRM03136.1"/>
    <property type="molecule type" value="Genomic_DNA"/>
</dbReference>
<dbReference type="Pfam" id="PF13349">
    <property type="entry name" value="DUF4097"/>
    <property type="match status" value="1"/>
</dbReference>
<feature type="domain" description="DUF4097" evidence="1">
    <location>
        <begin position="141"/>
        <end position="270"/>
    </location>
</feature>
<comment type="caution">
    <text evidence="2">The sequence shown here is derived from an EMBL/GenBank/DDBJ whole genome shotgun (WGS) entry which is preliminary data.</text>
</comment>
<evidence type="ECO:0000313" key="3">
    <source>
        <dbReference type="Proteomes" id="UP000051739"/>
    </source>
</evidence>
<reference evidence="2 3" key="1">
    <citation type="journal article" date="2015" name="Genome Announc.">
        <title>Expanding the biotechnology potential of lactobacilli through comparative genomics of 213 strains and associated genera.</title>
        <authorList>
            <person name="Sun Z."/>
            <person name="Harris H.M."/>
            <person name="McCann A."/>
            <person name="Guo C."/>
            <person name="Argimon S."/>
            <person name="Zhang W."/>
            <person name="Yang X."/>
            <person name="Jeffery I.B."/>
            <person name="Cooney J.C."/>
            <person name="Kagawa T.F."/>
            <person name="Liu W."/>
            <person name="Song Y."/>
            <person name="Salvetti E."/>
            <person name="Wrobel A."/>
            <person name="Rasinkangas P."/>
            <person name="Parkhill J."/>
            <person name="Rea M.C."/>
            <person name="O'Sullivan O."/>
            <person name="Ritari J."/>
            <person name="Douillard F.P."/>
            <person name="Paul Ross R."/>
            <person name="Yang R."/>
            <person name="Briner A.E."/>
            <person name="Felis G.E."/>
            <person name="de Vos W.M."/>
            <person name="Barrangou R."/>
            <person name="Klaenhammer T.R."/>
            <person name="Caufield P.W."/>
            <person name="Cui Y."/>
            <person name="Zhang H."/>
            <person name="O'Toole P.W."/>
        </authorList>
    </citation>
    <scope>NUCLEOTIDE SEQUENCE [LARGE SCALE GENOMIC DNA]</scope>
    <source>
        <strain evidence="2 3">DSM 16045</strain>
    </source>
</reference>
<name>A0A0R1VCA2_9LACO</name>
<keyword evidence="3" id="KW-1185">Reference proteome</keyword>
<accession>A0A0R1VCA2</accession>
<evidence type="ECO:0000259" key="1">
    <source>
        <dbReference type="Pfam" id="PF13349"/>
    </source>
</evidence>
<dbReference type="AlphaFoldDB" id="A0A0R1VCA2"/>
<evidence type="ECO:0000313" key="2">
    <source>
        <dbReference type="EMBL" id="KRM03136.1"/>
    </source>
</evidence>
<dbReference type="RefSeq" id="WP_056936907.1">
    <property type="nucleotide sequence ID" value="NZ_AZFN01000005.1"/>
</dbReference>
<proteinExistence type="predicted"/>